<reference evidence="7 8" key="1">
    <citation type="submission" date="2014-07" db="EMBL/GenBank/DDBJ databases">
        <title>Tepidicaulis marinum gen. nov., sp. nov., a novel marine bacterium denitrifying nitrate to nitrous oxide strictly under microaerobic conditions.</title>
        <authorList>
            <person name="Takeuchi M."/>
            <person name="Yamagishi T."/>
            <person name="Kamagata Y."/>
            <person name="Oshima K."/>
            <person name="Hattori M."/>
            <person name="Katayama T."/>
            <person name="Hanada S."/>
            <person name="Tamaki H."/>
            <person name="Marumo K."/>
            <person name="Maeda H."/>
            <person name="Nedachi M."/>
            <person name="Iwasaki W."/>
            <person name="Suwa Y."/>
            <person name="Sakata S."/>
        </authorList>
    </citation>
    <scope>NUCLEOTIDE SEQUENCE [LARGE SCALE GENOMIC DNA]</scope>
    <source>
        <strain evidence="7 8">MA2</strain>
    </source>
</reference>
<dbReference type="SMART" id="SM00226">
    <property type="entry name" value="LMWPc"/>
    <property type="match status" value="1"/>
</dbReference>
<proteinExistence type="inferred from homology"/>
<comment type="similarity">
    <text evidence="1">Belongs to the low molecular weight phosphotyrosine protein phosphatase family.</text>
</comment>
<accession>A0A081B863</accession>
<dbReference type="EMBL" id="BBIO01000003">
    <property type="protein sequence ID" value="GAK44231.1"/>
    <property type="molecule type" value="Genomic_DNA"/>
</dbReference>
<dbReference type="InterPro" id="IPR050438">
    <property type="entry name" value="LMW_PTPase"/>
</dbReference>
<protein>
    <recommendedName>
        <fullName evidence="2">protein-tyrosine-phosphatase</fullName>
        <ecNumber evidence="2">3.1.3.48</ecNumber>
    </recommendedName>
</protein>
<evidence type="ECO:0000259" key="6">
    <source>
        <dbReference type="SMART" id="SM00226"/>
    </source>
</evidence>
<dbReference type="InterPro" id="IPR023485">
    <property type="entry name" value="Ptyr_pPase"/>
</dbReference>
<dbReference type="Gene3D" id="3.40.50.2300">
    <property type="match status" value="1"/>
</dbReference>
<feature type="active site" description="Nucleophile" evidence="5">
    <location>
        <position position="8"/>
    </location>
</feature>
<dbReference type="PANTHER" id="PTHR11717:SF7">
    <property type="entry name" value="LOW MOLECULAR WEIGHT PHOSPHOTYROSINE PROTEIN PHOSPHATASE"/>
    <property type="match status" value="1"/>
</dbReference>
<evidence type="ECO:0000256" key="2">
    <source>
        <dbReference type="ARBA" id="ARBA00013064"/>
    </source>
</evidence>
<dbReference type="Proteomes" id="UP000028702">
    <property type="component" value="Unassembled WGS sequence"/>
</dbReference>
<evidence type="ECO:0000256" key="4">
    <source>
        <dbReference type="ARBA" id="ARBA00022912"/>
    </source>
</evidence>
<feature type="active site" evidence="5">
    <location>
        <position position="14"/>
    </location>
</feature>
<dbReference type="STRING" id="1333998.M2A_0730"/>
<dbReference type="EC" id="3.1.3.48" evidence="2"/>
<name>A0A081B863_9HYPH</name>
<feature type="domain" description="Phosphotyrosine protein phosphatase I" evidence="6">
    <location>
        <begin position="2"/>
        <end position="149"/>
    </location>
</feature>
<evidence type="ECO:0000256" key="1">
    <source>
        <dbReference type="ARBA" id="ARBA00011063"/>
    </source>
</evidence>
<dbReference type="PRINTS" id="PR00719">
    <property type="entry name" value="LMWPTPASE"/>
</dbReference>
<organism evidence="7 8">
    <name type="scientific">Tepidicaulis marinus</name>
    <dbReference type="NCBI Taxonomy" id="1333998"/>
    <lineage>
        <taxon>Bacteria</taxon>
        <taxon>Pseudomonadati</taxon>
        <taxon>Pseudomonadota</taxon>
        <taxon>Alphaproteobacteria</taxon>
        <taxon>Hyphomicrobiales</taxon>
        <taxon>Parvibaculaceae</taxon>
        <taxon>Tepidicaulis</taxon>
    </lineage>
</organism>
<dbReference type="GO" id="GO:0004725">
    <property type="term" value="F:protein tyrosine phosphatase activity"/>
    <property type="evidence" value="ECO:0007669"/>
    <property type="project" value="UniProtKB-EC"/>
</dbReference>
<keyword evidence="4" id="KW-0904">Protein phosphatase</keyword>
<dbReference type="Pfam" id="PF01451">
    <property type="entry name" value="LMWPc"/>
    <property type="match status" value="1"/>
</dbReference>
<keyword evidence="3" id="KW-0378">Hydrolase</keyword>
<dbReference type="eggNOG" id="COG0394">
    <property type="taxonomic scope" value="Bacteria"/>
</dbReference>
<sequence>MVRVLFVCLGNICRSPMAEGVLRVKAQSAGLALDVASAGTGDWHVGEAPDLRAQEAAAARGYDITALRGRLAVRADFSRFDYLLAMDRKNLAHLQRLAPTSFNGTLRLFLDYAPDAPVREVPDPYFGSEDGFAPVLDLIEEAADGLIRHLRT</sequence>
<evidence type="ECO:0000313" key="8">
    <source>
        <dbReference type="Proteomes" id="UP000028702"/>
    </source>
</evidence>
<gene>
    <name evidence="7" type="ORF">M2A_0730</name>
</gene>
<keyword evidence="8" id="KW-1185">Reference proteome</keyword>
<dbReference type="PANTHER" id="PTHR11717">
    <property type="entry name" value="LOW MOLECULAR WEIGHT PROTEIN TYROSINE PHOSPHATASE"/>
    <property type="match status" value="1"/>
</dbReference>
<feature type="active site" description="Proton donor" evidence="5">
    <location>
        <position position="123"/>
    </location>
</feature>
<dbReference type="RefSeq" id="WP_045443174.1">
    <property type="nucleotide sequence ID" value="NZ_BBIO01000003.1"/>
</dbReference>
<evidence type="ECO:0000256" key="3">
    <source>
        <dbReference type="ARBA" id="ARBA00022801"/>
    </source>
</evidence>
<dbReference type="AlphaFoldDB" id="A0A081B863"/>
<evidence type="ECO:0000256" key="5">
    <source>
        <dbReference type="PIRSR" id="PIRSR617867-1"/>
    </source>
</evidence>
<comment type="caution">
    <text evidence="7">The sequence shown here is derived from an EMBL/GenBank/DDBJ whole genome shotgun (WGS) entry which is preliminary data.</text>
</comment>
<evidence type="ECO:0000313" key="7">
    <source>
        <dbReference type="EMBL" id="GAK44231.1"/>
    </source>
</evidence>
<dbReference type="SUPFAM" id="SSF52788">
    <property type="entry name" value="Phosphotyrosine protein phosphatases I"/>
    <property type="match status" value="1"/>
</dbReference>
<dbReference type="InterPro" id="IPR017867">
    <property type="entry name" value="Tyr_phospatase_low_mol_wt"/>
</dbReference>
<dbReference type="CDD" id="cd16343">
    <property type="entry name" value="LMWPTP"/>
    <property type="match status" value="1"/>
</dbReference>
<dbReference type="InterPro" id="IPR036196">
    <property type="entry name" value="Ptyr_pPase_sf"/>
</dbReference>